<dbReference type="InterPro" id="IPR027417">
    <property type="entry name" value="P-loop_NTPase"/>
</dbReference>
<feature type="domain" description="AAA+ ATPase" evidence="1">
    <location>
        <begin position="20"/>
        <end position="258"/>
    </location>
</feature>
<dbReference type="EMBL" id="UIDG01000623">
    <property type="protein sequence ID" value="SUS08454.1"/>
    <property type="molecule type" value="Genomic_DNA"/>
</dbReference>
<keyword evidence="2" id="KW-0547">Nucleotide-binding</keyword>
<protein>
    <submittedName>
        <fullName evidence="2">ABC transporter ATP-binding protein</fullName>
    </submittedName>
</protein>
<reference evidence="2" key="1">
    <citation type="submission" date="2018-07" db="EMBL/GenBank/DDBJ databases">
        <authorList>
            <person name="Quirk P.G."/>
            <person name="Krulwich T.A."/>
        </authorList>
    </citation>
    <scope>NUCLEOTIDE SEQUENCE</scope>
</reference>
<dbReference type="Gene3D" id="3.40.50.300">
    <property type="entry name" value="P-loop containing nucleotide triphosphate hydrolases"/>
    <property type="match status" value="1"/>
</dbReference>
<proteinExistence type="predicted"/>
<dbReference type="GO" id="GO:0006302">
    <property type="term" value="P:double-strand break repair"/>
    <property type="evidence" value="ECO:0007669"/>
    <property type="project" value="TreeGrafter"/>
</dbReference>
<dbReference type="Pfam" id="PF13304">
    <property type="entry name" value="AAA_21"/>
    <property type="match status" value="1"/>
</dbReference>
<dbReference type="GO" id="GO:0000731">
    <property type="term" value="P:DNA synthesis involved in DNA repair"/>
    <property type="evidence" value="ECO:0007669"/>
    <property type="project" value="TreeGrafter"/>
</dbReference>
<dbReference type="GO" id="GO:0005524">
    <property type="term" value="F:ATP binding"/>
    <property type="evidence" value="ECO:0007669"/>
    <property type="project" value="UniProtKB-KW"/>
</dbReference>
<evidence type="ECO:0000313" key="2">
    <source>
        <dbReference type="EMBL" id="SUS08454.1"/>
    </source>
</evidence>
<evidence type="ECO:0000259" key="1">
    <source>
        <dbReference type="SMART" id="SM00382"/>
    </source>
</evidence>
<organism evidence="2">
    <name type="scientific">metagenome</name>
    <dbReference type="NCBI Taxonomy" id="256318"/>
    <lineage>
        <taxon>unclassified sequences</taxon>
        <taxon>metagenomes</taxon>
    </lineage>
</organism>
<dbReference type="AlphaFoldDB" id="A0A380TL93"/>
<dbReference type="InterPro" id="IPR003593">
    <property type="entry name" value="AAA+_ATPase"/>
</dbReference>
<dbReference type="GO" id="GO:0016887">
    <property type="term" value="F:ATP hydrolysis activity"/>
    <property type="evidence" value="ECO:0007669"/>
    <property type="project" value="InterPro"/>
</dbReference>
<dbReference type="SUPFAM" id="SSF52540">
    <property type="entry name" value="P-loop containing nucleoside triphosphate hydrolases"/>
    <property type="match status" value="1"/>
</dbReference>
<dbReference type="PANTHER" id="PTHR32182:SF25">
    <property type="entry name" value="SLR1056 PROTEIN"/>
    <property type="match status" value="1"/>
</dbReference>
<name>A0A380TL93_9ZZZZ</name>
<dbReference type="SMART" id="SM00382">
    <property type="entry name" value="AAA"/>
    <property type="match status" value="1"/>
</dbReference>
<keyword evidence="2" id="KW-0067">ATP-binding</keyword>
<accession>A0A380TL93</accession>
<dbReference type="CDD" id="cd00267">
    <property type="entry name" value="ABC_ATPase"/>
    <property type="match status" value="1"/>
</dbReference>
<dbReference type="InterPro" id="IPR003959">
    <property type="entry name" value="ATPase_AAA_core"/>
</dbReference>
<sequence>MTFTFSIPTPEGEKPITVEPGSSVIFVGANGGGKTRLAVHIEEKLGLKAHRISAHRALALNPNVPKIPEHEAHAGLRTGYTRKELVDYRIGHRWQQKPSVFLLNDYDYLIQALFAEQSNASLRTHRRVRRVGLCDGADPTKFEVLEEIWQKLLPQRELHISGDNIEVSAPASEARYSASEMSDGERAIFYLIGQALVAEPDSLLIIDEPELHVHRSIMAKLWDELEAARPDCAFVFITHDLEFAASRVAQKFVLHDYGPKPEWTIQEVPEDSGFDEETTTLILGSRRNVLFVEGSQNSLDQAIYRCCYPDWTVVARGSCEEVIHAVATMRSNLSFTRVTCVGIVDGDGREADEIDRLKRLGVAVLPVAEIENIILLPEVSRAIAESEGYTGNDLENRLNALTTAILASVSSADAIEAIVVRYCKRRIDHIVRNLELGGTKSVQETDASFKQAVSQIDILVIAQEKRRGIEAAAAQKDILNFLKHCDHKGMFAIAARHFGRTTPDEFQNWLTRVLRNGQVPALTAAIREALPNPTEYLPADTVAIERRAASG</sequence>
<dbReference type="PANTHER" id="PTHR32182">
    <property type="entry name" value="DNA REPLICATION AND REPAIR PROTEIN RECF"/>
    <property type="match status" value="1"/>
</dbReference>
<gene>
    <name evidence="2" type="ORF">DF3PB_70001</name>
</gene>